<evidence type="ECO:0000313" key="5">
    <source>
        <dbReference type="EMBL" id="CAG8726416.1"/>
    </source>
</evidence>
<evidence type="ECO:0000256" key="3">
    <source>
        <dbReference type="ARBA" id="ARBA00023288"/>
    </source>
</evidence>
<dbReference type="Pfam" id="PF15811">
    <property type="entry name" value="SVIP"/>
    <property type="match status" value="1"/>
</dbReference>
<evidence type="ECO:0000313" key="6">
    <source>
        <dbReference type="Proteomes" id="UP000789759"/>
    </source>
</evidence>
<feature type="region of interest" description="Disordered" evidence="4">
    <location>
        <begin position="1"/>
        <end position="89"/>
    </location>
</feature>
<evidence type="ECO:0000256" key="2">
    <source>
        <dbReference type="ARBA" id="ARBA00023139"/>
    </source>
</evidence>
<protein>
    <submittedName>
        <fullName evidence="5">4219_t:CDS:1</fullName>
    </submittedName>
</protein>
<feature type="compositionally biased region" description="Basic and acidic residues" evidence="4">
    <location>
        <begin position="63"/>
        <end position="89"/>
    </location>
</feature>
<dbReference type="AlphaFoldDB" id="A0A9N9NEB4"/>
<keyword evidence="3" id="KW-0449">Lipoprotein</keyword>
<dbReference type="OrthoDB" id="2278444at2759"/>
<dbReference type="InterPro" id="IPR031632">
    <property type="entry name" value="SVIP"/>
</dbReference>
<keyword evidence="1" id="KW-0519">Myristate</keyword>
<proteinExistence type="predicted"/>
<evidence type="ECO:0000256" key="1">
    <source>
        <dbReference type="ARBA" id="ARBA00022707"/>
    </source>
</evidence>
<gene>
    <name evidence="5" type="ORF">CPELLU_LOCUS13207</name>
</gene>
<dbReference type="EMBL" id="CAJVQA010013722">
    <property type="protein sequence ID" value="CAG8726416.1"/>
    <property type="molecule type" value="Genomic_DNA"/>
</dbReference>
<name>A0A9N9NEB4_9GLOM</name>
<accession>A0A9N9NEB4</accession>
<evidence type="ECO:0000256" key="4">
    <source>
        <dbReference type="SAM" id="MobiDB-lite"/>
    </source>
</evidence>
<reference evidence="5" key="1">
    <citation type="submission" date="2021-06" db="EMBL/GenBank/DDBJ databases">
        <authorList>
            <person name="Kallberg Y."/>
            <person name="Tangrot J."/>
            <person name="Rosling A."/>
        </authorList>
    </citation>
    <scope>NUCLEOTIDE SEQUENCE</scope>
    <source>
        <strain evidence="5">FL966</strain>
    </source>
</reference>
<organism evidence="5 6">
    <name type="scientific">Cetraspora pellucida</name>
    <dbReference type="NCBI Taxonomy" id="1433469"/>
    <lineage>
        <taxon>Eukaryota</taxon>
        <taxon>Fungi</taxon>
        <taxon>Fungi incertae sedis</taxon>
        <taxon>Mucoromycota</taxon>
        <taxon>Glomeromycotina</taxon>
        <taxon>Glomeromycetes</taxon>
        <taxon>Diversisporales</taxon>
        <taxon>Gigasporaceae</taxon>
        <taxon>Cetraspora</taxon>
    </lineage>
</organism>
<keyword evidence="6" id="KW-1185">Reference proteome</keyword>
<keyword evidence="2" id="KW-0564">Palmitate</keyword>
<comment type="caution">
    <text evidence="5">The sequence shown here is derived from an EMBL/GenBank/DDBJ whole genome shotgun (WGS) entry which is preliminary data.</text>
</comment>
<sequence length="89" mass="9732">MGNCLETLSDCIKGRPKERGYTLGATDVSETPTRSDEREGSSRSAAAEAAEKRAQQGGGKLSKRLDERQKSPIGSDEHPPDSNLEWRQD</sequence>
<dbReference type="Proteomes" id="UP000789759">
    <property type="component" value="Unassembled WGS sequence"/>
</dbReference>